<feature type="transmembrane region" description="Helical" evidence="1">
    <location>
        <begin position="12"/>
        <end position="35"/>
    </location>
</feature>
<organism evidence="2 3">
    <name type="scientific">Filimonas lacunae</name>
    <dbReference type="NCBI Taxonomy" id="477680"/>
    <lineage>
        <taxon>Bacteria</taxon>
        <taxon>Pseudomonadati</taxon>
        <taxon>Bacteroidota</taxon>
        <taxon>Chitinophagia</taxon>
        <taxon>Chitinophagales</taxon>
        <taxon>Chitinophagaceae</taxon>
        <taxon>Filimonas</taxon>
    </lineage>
</organism>
<keyword evidence="1" id="KW-0472">Membrane</keyword>
<name>A0A1N7NAV6_9BACT</name>
<evidence type="ECO:0000313" key="2">
    <source>
        <dbReference type="EMBL" id="SIS95533.1"/>
    </source>
</evidence>
<gene>
    <name evidence="2" type="ORF">SAMN05421788_102308</name>
</gene>
<protein>
    <submittedName>
        <fullName evidence="2">Uncharacterized protein</fullName>
    </submittedName>
</protein>
<dbReference type="Proteomes" id="UP000186917">
    <property type="component" value="Unassembled WGS sequence"/>
</dbReference>
<keyword evidence="1" id="KW-0812">Transmembrane</keyword>
<evidence type="ECO:0000256" key="1">
    <source>
        <dbReference type="SAM" id="Phobius"/>
    </source>
</evidence>
<keyword evidence="1" id="KW-1133">Transmembrane helix</keyword>
<evidence type="ECO:0000313" key="3">
    <source>
        <dbReference type="Proteomes" id="UP000186917"/>
    </source>
</evidence>
<dbReference type="AlphaFoldDB" id="A0A1N7NAV6"/>
<accession>A0A1N7NAV6</accession>
<reference evidence="3" key="1">
    <citation type="submission" date="2017-01" db="EMBL/GenBank/DDBJ databases">
        <authorList>
            <person name="Varghese N."/>
            <person name="Submissions S."/>
        </authorList>
    </citation>
    <scope>NUCLEOTIDE SEQUENCE [LARGE SCALE GENOMIC DNA]</scope>
    <source>
        <strain evidence="3">DSM 21054</strain>
    </source>
</reference>
<sequence>MAIYTKNKKNKARFLLPYCVSIHPITAPVVAVVIWEVYAPFRHWYPEWLLYRYLYYG</sequence>
<dbReference type="STRING" id="477680.SAMN05421788_102308"/>
<dbReference type="EMBL" id="FTOR01000002">
    <property type="protein sequence ID" value="SIS95533.1"/>
    <property type="molecule type" value="Genomic_DNA"/>
</dbReference>
<proteinExistence type="predicted"/>
<keyword evidence="3" id="KW-1185">Reference proteome</keyword>